<keyword evidence="2" id="KW-0456">Lyase</keyword>
<dbReference type="OrthoDB" id="4565346at2"/>
<dbReference type="STRING" id="187304.B0E33_14850"/>
<dbReference type="InterPro" id="IPR001054">
    <property type="entry name" value="A/G_cyclase"/>
</dbReference>
<dbReference type="GO" id="GO:0004016">
    <property type="term" value="F:adenylate cyclase activity"/>
    <property type="evidence" value="ECO:0007669"/>
    <property type="project" value="UniProtKB-EC"/>
</dbReference>
<dbReference type="Proteomes" id="UP000048926">
    <property type="component" value="Unassembled WGS sequence"/>
</dbReference>
<dbReference type="AlphaFoldDB" id="A0A0M6Y8T4"/>
<protein>
    <submittedName>
        <fullName evidence="2">Adenylate cyclase 2</fullName>
        <ecNumber evidence="2">4.6.1.1</ecNumber>
    </submittedName>
</protein>
<name>A0A0M6Y8T4_9HYPH</name>
<dbReference type="EMBL" id="CXST01000003">
    <property type="protein sequence ID" value="CTQ45953.1"/>
    <property type="molecule type" value="Genomic_DNA"/>
</dbReference>
<dbReference type="CDD" id="cd07302">
    <property type="entry name" value="CHD"/>
    <property type="match status" value="1"/>
</dbReference>
<dbReference type="Pfam" id="PF00211">
    <property type="entry name" value="Guanylate_cyc"/>
    <property type="match status" value="1"/>
</dbReference>
<feature type="domain" description="Guanylate cyclase" evidence="1">
    <location>
        <begin position="220"/>
        <end position="351"/>
    </location>
</feature>
<reference evidence="3" key="1">
    <citation type="submission" date="2015-07" db="EMBL/GenBank/DDBJ databases">
        <authorList>
            <person name="Rodrigo-Torres Lidia"/>
            <person name="Arahal R.David."/>
        </authorList>
    </citation>
    <scope>NUCLEOTIDE SEQUENCE [LARGE SCALE GENOMIC DNA]</scope>
    <source>
        <strain evidence="3">CECT 4801</strain>
    </source>
</reference>
<proteinExistence type="predicted"/>
<dbReference type="SMART" id="SM00044">
    <property type="entry name" value="CYCc"/>
    <property type="match status" value="1"/>
</dbReference>
<dbReference type="PANTHER" id="PTHR43081">
    <property type="entry name" value="ADENYLATE CYCLASE, TERMINAL-DIFFERENTIATION SPECIFIC-RELATED"/>
    <property type="match status" value="1"/>
</dbReference>
<dbReference type="PANTHER" id="PTHR43081:SF11">
    <property type="entry name" value="BLR2264 PROTEIN"/>
    <property type="match status" value="1"/>
</dbReference>
<organism evidence="2 3">
    <name type="scientific">Roseibium aggregatum</name>
    <dbReference type="NCBI Taxonomy" id="187304"/>
    <lineage>
        <taxon>Bacteria</taxon>
        <taxon>Pseudomonadati</taxon>
        <taxon>Pseudomonadota</taxon>
        <taxon>Alphaproteobacteria</taxon>
        <taxon>Hyphomicrobiales</taxon>
        <taxon>Stappiaceae</taxon>
        <taxon>Roseibium</taxon>
    </lineage>
</organism>
<evidence type="ECO:0000259" key="1">
    <source>
        <dbReference type="PROSITE" id="PS50125"/>
    </source>
</evidence>
<dbReference type="GO" id="GO:0006171">
    <property type="term" value="P:cAMP biosynthetic process"/>
    <property type="evidence" value="ECO:0007669"/>
    <property type="project" value="TreeGrafter"/>
</dbReference>
<dbReference type="Gene3D" id="3.30.70.1230">
    <property type="entry name" value="Nucleotide cyclase"/>
    <property type="match status" value="1"/>
</dbReference>
<dbReference type="SUPFAM" id="SSF55073">
    <property type="entry name" value="Nucleotide cyclase"/>
    <property type="match status" value="1"/>
</dbReference>
<dbReference type="PROSITE" id="PS50125">
    <property type="entry name" value="GUANYLATE_CYCLASE_2"/>
    <property type="match status" value="1"/>
</dbReference>
<evidence type="ECO:0000313" key="3">
    <source>
        <dbReference type="Proteomes" id="UP000048926"/>
    </source>
</evidence>
<dbReference type="InterPro" id="IPR029787">
    <property type="entry name" value="Nucleotide_cyclase"/>
</dbReference>
<dbReference type="GO" id="GO:0035556">
    <property type="term" value="P:intracellular signal transduction"/>
    <property type="evidence" value="ECO:0007669"/>
    <property type="project" value="InterPro"/>
</dbReference>
<dbReference type="InterPro" id="IPR050697">
    <property type="entry name" value="Adenylyl/Guanylyl_Cyclase_3/4"/>
</dbReference>
<dbReference type="EC" id="4.6.1.1" evidence="2"/>
<accession>A0A0M6Y8T4</accession>
<sequence>MISMAEIDGVEDWLIDQSLGSPDLGSMFGEMCERLRACEVPVDRAMIGWSTLHPLIEAEAAIWENGTEIQREQIAHNAEETDEWLQSPVRAVLVNQEPVLRRRLTNANAPLEFPLLVRLKDSGYSDYIVIATEFDLPTIKDQIATSGIVISWATRETDGFSDDALTAIRYIQKRFALAARATIQGQINQTIAETYLGKIAGNKVLSGQIRHGDGQTVDAVIYFSDMRNSTAIAELLGPDAYLSFLNTYFDATAGAILAKGGEVLDFIGDAVLGVFPIGTQSLDKAVAQALSAADESRKRLKAINADPALPHVLKAGIALSVGSVMFGNIGVPHRLTFSVIGQTVHAAARIESLTKTVGADVLMTEDVARFASERSKPAGSFELNGFTDPQPLFTLDRLF</sequence>
<gene>
    <name evidence="2" type="primary">cyaB_4</name>
    <name evidence="2" type="ORF">LAL4801_04408</name>
</gene>
<evidence type="ECO:0000313" key="2">
    <source>
        <dbReference type="EMBL" id="CTQ45953.1"/>
    </source>
</evidence>
<keyword evidence="3" id="KW-1185">Reference proteome</keyword>